<comment type="caution">
    <text evidence="1">The sequence shown here is derived from an EMBL/GenBank/DDBJ whole genome shotgun (WGS) entry which is preliminary data.</text>
</comment>
<sequence>MFAIQSNIVWFFIFIHVSNCQRRIQNGMKVTGEKPYVVYLVKAPRSKILYDYWLCGGALVTTDLVVTSAACIRDVDFLYVIAGYNKYVPDKDIDIDPCTSKMKKKVIYTCYPEGYDLKYERLDAWSFIDIGVAKVESPYDFKDQSYKTLCSYIPGTIPINTEEKYQRAGTDAIVVGWGHRAIWRKPEDKANYNEQDLNYASVLILNKHECANHYDEYGQMSEVIRKYMLCTLADGGIDEFGIPLPTEEGILPYGCSQRRSLANNTNADLEEECEYVDEEDTRRGRIKKSSNVSVNDITTKNDVNKIAVETNKTESKKKDLTKRKAELNKRTHSTKSFRIADRTPKPNKTNLTNANVSSNKTFRSRTFRNTRRNGICQNDHGGPIVTWIGSHEILIGVASVFKVSKDFLCEGPYLYTSTQCNGAFLDCILAKTDFNNFENDRIRILPNGTDNYQYRRTYCRKSSNDKGHPTNERHISWMNHPAGPADHERHLVQDNKPDVKEQMPKNVENVNKNGISQVNEQYSPIQYRQKFSVNVGNDPNKKYVMDKNIAPIVNQRDAPNNDYVANYQYPPSNGPGIMNNNNSPYNGPGIMNNNNSPYNGPGIMNNNNSPYNGPGIMNNNNSPYNGPASNNGPVSNNAHGQVNGPALSYMPPINYKSQPNNDYVLRKGPELKTEYERINNYASNNGPALQDRKPASFISPKPVYKYLASNRPMMRPTVPLRT</sequence>
<organism evidence="1 2">
    <name type="scientific">Mythimna loreyi</name>
    <dbReference type="NCBI Taxonomy" id="667449"/>
    <lineage>
        <taxon>Eukaryota</taxon>
        <taxon>Metazoa</taxon>
        <taxon>Ecdysozoa</taxon>
        <taxon>Arthropoda</taxon>
        <taxon>Hexapoda</taxon>
        <taxon>Insecta</taxon>
        <taxon>Pterygota</taxon>
        <taxon>Neoptera</taxon>
        <taxon>Endopterygota</taxon>
        <taxon>Lepidoptera</taxon>
        <taxon>Glossata</taxon>
        <taxon>Ditrysia</taxon>
        <taxon>Noctuoidea</taxon>
        <taxon>Noctuidae</taxon>
        <taxon>Noctuinae</taxon>
        <taxon>Hadenini</taxon>
        <taxon>Mythimna</taxon>
    </lineage>
</organism>
<keyword evidence="2" id="KW-1185">Reference proteome</keyword>
<gene>
    <name evidence="1" type="ORF">PYW08_009676</name>
</gene>
<evidence type="ECO:0000313" key="2">
    <source>
        <dbReference type="Proteomes" id="UP001231649"/>
    </source>
</evidence>
<protein>
    <submittedName>
        <fullName evidence="1">Uncharacterized protein</fullName>
    </submittedName>
</protein>
<name>A0ACC2Q6Q6_9NEOP</name>
<reference evidence="1" key="1">
    <citation type="submission" date="2023-03" db="EMBL/GenBank/DDBJ databases">
        <title>Chromosome-level genomes of two armyworms, Mythimna separata and Mythimna loreyi, provide insights into the biosynthesis and reception of sex pheromones.</title>
        <authorList>
            <person name="Zhao H."/>
        </authorList>
    </citation>
    <scope>NUCLEOTIDE SEQUENCE</scope>
    <source>
        <strain evidence="1">BeijingLab</strain>
    </source>
</reference>
<dbReference type="Proteomes" id="UP001231649">
    <property type="component" value="Chromosome 24"/>
</dbReference>
<proteinExistence type="predicted"/>
<evidence type="ECO:0000313" key="1">
    <source>
        <dbReference type="EMBL" id="KAJ8709672.1"/>
    </source>
</evidence>
<dbReference type="EMBL" id="CM056800">
    <property type="protein sequence ID" value="KAJ8709672.1"/>
    <property type="molecule type" value="Genomic_DNA"/>
</dbReference>
<accession>A0ACC2Q6Q6</accession>